<sequence length="50" mass="5673">MNTGWDKPNLVTRDTSADTAHQANTQTHTSHYSLLPSKTHNRMMGCTTWQ</sequence>
<evidence type="ECO:0000313" key="2">
    <source>
        <dbReference type="EMBL" id="CAI9609953.1"/>
    </source>
</evidence>
<comment type="caution">
    <text evidence="2">The sequence shown here is derived from an EMBL/GenBank/DDBJ whole genome shotgun (WGS) entry which is preliminary data.</text>
</comment>
<feature type="compositionally biased region" description="Polar residues" evidence="1">
    <location>
        <begin position="12"/>
        <end position="36"/>
    </location>
</feature>
<proteinExistence type="predicted"/>
<name>A0ABN9GN09_9NEOB</name>
<feature type="region of interest" description="Disordered" evidence="1">
    <location>
        <begin position="1"/>
        <end position="36"/>
    </location>
</feature>
<organism evidence="2 3">
    <name type="scientific">Staurois parvus</name>
    <dbReference type="NCBI Taxonomy" id="386267"/>
    <lineage>
        <taxon>Eukaryota</taxon>
        <taxon>Metazoa</taxon>
        <taxon>Chordata</taxon>
        <taxon>Craniata</taxon>
        <taxon>Vertebrata</taxon>
        <taxon>Euteleostomi</taxon>
        <taxon>Amphibia</taxon>
        <taxon>Batrachia</taxon>
        <taxon>Anura</taxon>
        <taxon>Neobatrachia</taxon>
        <taxon>Ranoidea</taxon>
        <taxon>Ranidae</taxon>
        <taxon>Staurois</taxon>
    </lineage>
</organism>
<accession>A0ABN9GN09</accession>
<dbReference type="Proteomes" id="UP001162483">
    <property type="component" value="Unassembled WGS sequence"/>
</dbReference>
<reference evidence="2" key="1">
    <citation type="submission" date="2023-05" db="EMBL/GenBank/DDBJ databases">
        <authorList>
            <person name="Stuckert A."/>
        </authorList>
    </citation>
    <scope>NUCLEOTIDE SEQUENCE</scope>
</reference>
<gene>
    <name evidence="2" type="ORF">SPARVUS_LOCUS14336846</name>
</gene>
<keyword evidence="3" id="KW-1185">Reference proteome</keyword>
<protein>
    <submittedName>
        <fullName evidence="2">Uncharacterized protein</fullName>
    </submittedName>
</protein>
<evidence type="ECO:0000256" key="1">
    <source>
        <dbReference type="SAM" id="MobiDB-lite"/>
    </source>
</evidence>
<evidence type="ECO:0000313" key="3">
    <source>
        <dbReference type="Proteomes" id="UP001162483"/>
    </source>
</evidence>
<dbReference type="EMBL" id="CATNWA010018868">
    <property type="protein sequence ID" value="CAI9609953.1"/>
    <property type="molecule type" value="Genomic_DNA"/>
</dbReference>